<comment type="caution">
    <text evidence="2">The sequence shown here is derived from an EMBL/GenBank/DDBJ whole genome shotgun (WGS) entry which is preliminary data.</text>
</comment>
<name>A0A1J5SIZ7_9ZZZZ</name>
<sequence length="236" mass="26875">MKKLILLSSCIFACVCFANAQPPKNNNGNPNKPFKNGQFKQQPMQNCFTQNHPLLKKRMGMMAGLHLSADQIKQSKAINEDFHNQVAALQKNDKISLGEYKTKIAALQNDRKTKLEAMLTDAQKNTIAQRKQNAMVNAQVRSTARLERMKLTLGLSDDQVAKIKAHQTEMQTKMQAIHQNADLLPEQKREQLKSLMSQRGEFMKSVLTPEQLSKSDSLRKNFRGRWNMNNRPPVSK</sequence>
<organism evidence="2">
    <name type="scientific">mine drainage metagenome</name>
    <dbReference type="NCBI Taxonomy" id="410659"/>
    <lineage>
        <taxon>unclassified sequences</taxon>
        <taxon>metagenomes</taxon>
        <taxon>ecological metagenomes</taxon>
    </lineage>
</organism>
<protein>
    <recommendedName>
        <fullName evidence="3">Periplasmic protein</fullName>
    </recommendedName>
</protein>
<proteinExistence type="predicted"/>
<evidence type="ECO:0000313" key="2">
    <source>
        <dbReference type="EMBL" id="OIR08383.1"/>
    </source>
</evidence>
<evidence type="ECO:0000256" key="1">
    <source>
        <dbReference type="SAM" id="MobiDB-lite"/>
    </source>
</evidence>
<reference evidence="2" key="1">
    <citation type="submission" date="2016-10" db="EMBL/GenBank/DDBJ databases">
        <title>Sequence of Gallionella enrichment culture.</title>
        <authorList>
            <person name="Poehlein A."/>
            <person name="Muehling M."/>
            <person name="Daniel R."/>
        </authorList>
    </citation>
    <scope>NUCLEOTIDE SEQUENCE</scope>
</reference>
<dbReference type="EMBL" id="MLJW01000032">
    <property type="protein sequence ID" value="OIR08383.1"/>
    <property type="molecule type" value="Genomic_DNA"/>
</dbReference>
<feature type="region of interest" description="Disordered" evidence="1">
    <location>
        <begin position="206"/>
        <end position="236"/>
    </location>
</feature>
<accession>A0A1J5SIZ7</accession>
<evidence type="ECO:0008006" key="3">
    <source>
        <dbReference type="Google" id="ProtNLM"/>
    </source>
</evidence>
<gene>
    <name evidence="2" type="ORF">GALL_95510</name>
</gene>
<feature type="compositionally biased region" description="Polar residues" evidence="1">
    <location>
        <begin position="227"/>
        <end position="236"/>
    </location>
</feature>
<dbReference type="AlphaFoldDB" id="A0A1J5SIZ7"/>